<dbReference type="RefSeq" id="WP_010352542.1">
    <property type="nucleotide sequence ID" value="NZ_BCMK01000006.1"/>
</dbReference>
<evidence type="ECO:0000313" key="6">
    <source>
        <dbReference type="Proteomes" id="UP001282288"/>
    </source>
</evidence>
<evidence type="ECO:0000313" key="4">
    <source>
        <dbReference type="EMBL" id="MDX3017265.1"/>
    </source>
</evidence>
<reference evidence="3 5" key="1">
    <citation type="journal article" date="2023" name="Microb. Genom.">
        <title>Mesoterricola silvestris gen. nov., sp. nov., Mesoterricola sediminis sp. nov., Geothrix oryzae sp. nov., Geothrix edaphica sp. nov., Geothrix rubra sp. nov., and Geothrix limicola sp. nov., six novel members of Acidobacteriota isolated from soils.</title>
        <authorList>
            <person name="Weisberg A.J."/>
            <person name="Pearce E."/>
            <person name="Kramer C.G."/>
            <person name="Chang J.H."/>
            <person name="Clarke C.R."/>
        </authorList>
    </citation>
    <scope>NUCLEOTIDE SEQUENCE</scope>
    <source>
        <strain evidence="4 5">NB05-1H</strain>
        <strain evidence="3">NRRL_B-16521</strain>
    </source>
</reference>
<dbReference type="AlphaFoldDB" id="A0AAP6BFQ1"/>
<dbReference type="InterPro" id="IPR011576">
    <property type="entry name" value="Pyridox_Oxase_N"/>
</dbReference>
<feature type="domain" description="Pyridoxamine 5'-phosphate oxidase N-terminal" evidence="2">
    <location>
        <begin position="52"/>
        <end position="134"/>
    </location>
</feature>
<protein>
    <submittedName>
        <fullName evidence="3">Pyridoxamine 5'-phosphate oxidase family protein</fullName>
    </submittedName>
</protein>
<dbReference type="Pfam" id="PF01243">
    <property type="entry name" value="PNPOx_N"/>
    <property type="match status" value="1"/>
</dbReference>
<keyword evidence="1" id="KW-0560">Oxidoreductase</keyword>
<dbReference type="SUPFAM" id="SSF50475">
    <property type="entry name" value="FMN-binding split barrel"/>
    <property type="match status" value="1"/>
</dbReference>
<comment type="caution">
    <text evidence="3">The sequence shown here is derived from an EMBL/GenBank/DDBJ whole genome shotgun (WGS) entry which is preliminary data.</text>
</comment>
<dbReference type="PANTHER" id="PTHR35176">
    <property type="entry name" value="HEME OXYGENASE HI_0854-RELATED"/>
    <property type="match status" value="1"/>
</dbReference>
<proteinExistence type="predicted"/>
<accession>A0AAP6BFQ1</accession>
<dbReference type="Proteomes" id="UP001272987">
    <property type="component" value="Unassembled WGS sequence"/>
</dbReference>
<sequence length="168" mass="17584">MNESAAELAELQELIDDSVRRASPSLRASFGLPEQSLSAAQLVQRCAGVFQVVLATVTASGAPRCAPVGALIVGGKLYVPTGAQSHRARNLTERPALSLSLSAEDGFALIVHGTGRIMDASDPEFAAVEEAQFQARGTRVSDWGNGVFIAVEAESLFTYARDPAGNPA</sequence>
<dbReference type="Gene3D" id="2.30.110.10">
    <property type="entry name" value="Electron Transport, Fmn-binding Protein, Chain A"/>
    <property type="match status" value="1"/>
</dbReference>
<dbReference type="GeneID" id="69810203"/>
<dbReference type="Proteomes" id="UP001282288">
    <property type="component" value="Unassembled WGS sequence"/>
</dbReference>
<evidence type="ECO:0000256" key="1">
    <source>
        <dbReference type="ARBA" id="ARBA00023002"/>
    </source>
</evidence>
<dbReference type="PANTHER" id="PTHR35176:SF6">
    <property type="entry name" value="HEME OXYGENASE HI_0854-RELATED"/>
    <property type="match status" value="1"/>
</dbReference>
<dbReference type="InterPro" id="IPR052019">
    <property type="entry name" value="F420H2_bilvrd_red/Heme_oxyg"/>
</dbReference>
<evidence type="ECO:0000313" key="5">
    <source>
        <dbReference type="Proteomes" id="UP001272987"/>
    </source>
</evidence>
<evidence type="ECO:0000259" key="2">
    <source>
        <dbReference type="Pfam" id="PF01243"/>
    </source>
</evidence>
<keyword evidence="5" id="KW-1185">Reference proteome</keyword>
<organism evidence="3 6">
    <name type="scientific">Streptomyces acidiscabies</name>
    <dbReference type="NCBI Taxonomy" id="42234"/>
    <lineage>
        <taxon>Bacteria</taxon>
        <taxon>Bacillati</taxon>
        <taxon>Actinomycetota</taxon>
        <taxon>Actinomycetes</taxon>
        <taxon>Kitasatosporales</taxon>
        <taxon>Streptomycetaceae</taxon>
        <taxon>Streptomyces</taxon>
    </lineage>
</organism>
<dbReference type="GO" id="GO:0070967">
    <property type="term" value="F:coenzyme F420 binding"/>
    <property type="evidence" value="ECO:0007669"/>
    <property type="project" value="TreeGrafter"/>
</dbReference>
<evidence type="ECO:0000313" key="3">
    <source>
        <dbReference type="EMBL" id="MDX2963913.1"/>
    </source>
</evidence>
<dbReference type="EMBL" id="JARAWC010000025">
    <property type="protein sequence ID" value="MDX2963913.1"/>
    <property type="molecule type" value="Genomic_DNA"/>
</dbReference>
<dbReference type="GO" id="GO:0005829">
    <property type="term" value="C:cytosol"/>
    <property type="evidence" value="ECO:0007669"/>
    <property type="project" value="TreeGrafter"/>
</dbReference>
<dbReference type="GO" id="GO:0016627">
    <property type="term" value="F:oxidoreductase activity, acting on the CH-CH group of donors"/>
    <property type="evidence" value="ECO:0007669"/>
    <property type="project" value="TreeGrafter"/>
</dbReference>
<dbReference type="InterPro" id="IPR012349">
    <property type="entry name" value="Split_barrel_FMN-bd"/>
</dbReference>
<name>A0AAP6BFQ1_9ACTN</name>
<dbReference type="EMBL" id="JARAWP010000002">
    <property type="protein sequence ID" value="MDX3017265.1"/>
    <property type="molecule type" value="Genomic_DNA"/>
</dbReference>
<gene>
    <name evidence="3" type="ORF">PV399_29935</name>
    <name evidence="4" type="ORF">PV666_05140</name>
</gene>